<dbReference type="PANTHER" id="PTHR11571:SF150">
    <property type="entry name" value="GLUTATHIONE S-TRANSFERASE"/>
    <property type="match status" value="1"/>
</dbReference>
<evidence type="ECO:0000259" key="2">
    <source>
        <dbReference type="PROSITE" id="PS50405"/>
    </source>
</evidence>
<dbReference type="InterPro" id="IPR004045">
    <property type="entry name" value="Glutathione_S-Trfase_N"/>
</dbReference>
<evidence type="ECO:0000313" key="3">
    <source>
        <dbReference type="EnsemblProtists" id="PYU1_T007329"/>
    </source>
</evidence>
<dbReference type="InterPro" id="IPR010987">
    <property type="entry name" value="Glutathione-S-Trfase_C-like"/>
</dbReference>
<organism evidence="3 4">
    <name type="scientific">Globisporangium ultimum (strain ATCC 200006 / CBS 805.95 / DAOM BR144)</name>
    <name type="common">Pythium ultimum</name>
    <dbReference type="NCBI Taxonomy" id="431595"/>
    <lineage>
        <taxon>Eukaryota</taxon>
        <taxon>Sar</taxon>
        <taxon>Stramenopiles</taxon>
        <taxon>Oomycota</taxon>
        <taxon>Peronosporomycetes</taxon>
        <taxon>Pythiales</taxon>
        <taxon>Pythiaceae</taxon>
        <taxon>Globisporangium</taxon>
    </lineage>
</organism>
<dbReference type="SFLD" id="SFLDG00363">
    <property type="entry name" value="AMPS_(cytGST):_Alpha-__Mu-__Pi"/>
    <property type="match status" value="1"/>
</dbReference>
<dbReference type="EnsemblProtists" id="PYU1_T007329">
    <property type="protein sequence ID" value="PYU1_T007329"/>
    <property type="gene ID" value="PYU1_G007313"/>
</dbReference>
<dbReference type="Pfam" id="PF14497">
    <property type="entry name" value="GST_C_3"/>
    <property type="match status" value="1"/>
</dbReference>
<evidence type="ECO:0000313" key="4">
    <source>
        <dbReference type="Proteomes" id="UP000019132"/>
    </source>
</evidence>
<protein>
    <recommendedName>
        <fullName evidence="5">Glutathione S-transferase</fullName>
    </recommendedName>
</protein>
<keyword evidence="4" id="KW-1185">Reference proteome</keyword>
<sequence length="198" mass="22059">MSGPQLTFSYFDFPARGELSRLIFTYANVAFTDDRVVGFSEMKPKCPFGQIPVLEVNGTLYAQSMAIARYAARVGGLYPQDPLEVLRVEMISEKLLEILNAYIDARWGEETLRAAKYKIFVEETVPKAFGALETMVQGKFFSGDKVTLIDVQLLDVVLNGLDTIPEPVFNLTAFPKLEAIVAAIKANEHVTAYLTNKH</sequence>
<dbReference type="AlphaFoldDB" id="K3WQT7"/>
<feature type="domain" description="GST N-terminal" evidence="1">
    <location>
        <begin position="4"/>
        <end position="79"/>
    </location>
</feature>
<dbReference type="SUPFAM" id="SSF52833">
    <property type="entry name" value="Thioredoxin-like"/>
    <property type="match status" value="1"/>
</dbReference>
<dbReference type="InterPro" id="IPR040079">
    <property type="entry name" value="Glutathione_S-Trfase"/>
</dbReference>
<dbReference type="SFLD" id="SFLDG01205">
    <property type="entry name" value="AMPS.1"/>
    <property type="match status" value="1"/>
</dbReference>
<dbReference type="InterPro" id="IPR050213">
    <property type="entry name" value="GST_superfamily"/>
</dbReference>
<dbReference type="SFLD" id="SFLDS00019">
    <property type="entry name" value="Glutathione_Transferase_(cytos"/>
    <property type="match status" value="1"/>
</dbReference>
<proteinExistence type="predicted"/>
<dbReference type="EMBL" id="GL376629">
    <property type="status" value="NOT_ANNOTATED_CDS"/>
    <property type="molecule type" value="Genomic_DNA"/>
</dbReference>
<evidence type="ECO:0008006" key="5">
    <source>
        <dbReference type="Google" id="ProtNLM"/>
    </source>
</evidence>
<dbReference type="CDD" id="cd03039">
    <property type="entry name" value="GST_N_Sigma_like"/>
    <property type="match status" value="1"/>
</dbReference>
<dbReference type="GO" id="GO:0006749">
    <property type="term" value="P:glutathione metabolic process"/>
    <property type="evidence" value="ECO:0007669"/>
    <property type="project" value="TreeGrafter"/>
</dbReference>
<accession>K3WQT7</accession>
<dbReference type="GO" id="GO:0004364">
    <property type="term" value="F:glutathione transferase activity"/>
    <property type="evidence" value="ECO:0007669"/>
    <property type="project" value="TreeGrafter"/>
</dbReference>
<dbReference type="SUPFAM" id="SSF47616">
    <property type="entry name" value="GST C-terminal domain-like"/>
    <property type="match status" value="1"/>
</dbReference>
<dbReference type="InterPro" id="IPR004046">
    <property type="entry name" value="GST_C"/>
</dbReference>
<dbReference type="eggNOG" id="KOG1695">
    <property type="taxonomic scope" value="Eukaryota"/>
</dbReference>
<feature type="domain" description="GST C-terminal" evidence="2">
    <location>
        <begin position="81"/>
        <end position="198"/>
    </location>
</feature>
<reference evidence="4" key="1">
    <citation type="journal article" date="2010" name="Genome Biol.">
        <title>Genome sequence of the necrotrophic plant pathogen Pythium ultimum reveals original pathogenicity mechanisms and effector repertoire.</title>
        <authorList>
            <person name="Levesque C.A."/>
            <person name="Brouwer H."/>
            <person name="Cano L."/>
            <person name="Hamilton J.P."/>
            <person name="Holt C."/>
            <person name="Huitema E."/>
            <person name="Raffaele S."/>
            <person name="Robideau G.P."/>
            <person name="Thines M."/>
            <person name="Win J."/>
            <person name="Zerillo M.M."/>
            <person name="Beakes G.W."/>
            <person name="Boore J.L."/>
            <person name="Busam D."/>
            <person name="Dumas B."/>
            <person name="Ferriera S."/>
            <person name="Fuerstenberg S.I."/>
            <person name="Gachon C.M."/>
            <person name="Gaulin E."/>
            <person name="Govers F."/>
            <person name="Grenville-Briggs L."/>
            <person name="Horner N."/>
            <person name="Hostetler J."/>
            <person name="Jiang R.H."/>
            <person name="Johnson J."/>
            <person name="Krajaejun T."/>
            <person name="Lin H."/>
            <person name="Meijer H.J."/>
            <person name="Moore B."/>
            <person name="Morris P."/>
            <person name="Phuntmart V."/>
            <person name="Puiu D."/>
            <person name="Shetty J."/>
            <person name="Stajich J.E."/>
            <person name="Tripathy S."/>
            <person name="Wawra S."/>
            <person name="van West P."/>
            <person name="Whitty B.R."/>
            <person name="Coutinho P.M."/>
            <person name="Henrissat B."/>
            <person name="Martin F."/>
            <person name="Thomas P.D."/>
            <person name="Tyler B.M."/>
            <person name="De Vries R.P."/>
            <person name="Kamoun S."/>
            <person name="Yandell M."/>
            <person name="Tisserat N."/>
            <person name="Buell C.R."/>
        </authorList>
    </citation>
    <scope>NUCLEOTIDE SEQUENCE</scope>
    <source>
        <strain evidence="4">DAOM:BR144</strain>
    </source>
</reference>
<dbReference type="Proteomes" id="UP000019132">
    <property type="component" value="Unassembled WGS sequence"/>
</dbReference>
<dbReference type="PANTHER" id="PTHR11571">
    <property type="entry name" value="GLUTATHIONE S-TRANSFERASE"/>
    <property type="match status" value="1"/>
</dbReference>
<dbReference type="Gene3D" id="3.40.30.10">
    <property type="entry name" value="Glutaredoxin"/>
    <property type="match status" value="1"/>
</dbReference>
<dbReference type="InParanoid" id="K3WQT7"/>
<dbReference type="InterPro" id="IPR036249">
    <property type="entry name" value="Thioredoxin-like_sf"/>
</dbReference>
<name>K3WQT7_GLOUD</name>
<reference evidence="4" key="2">
    <citation type="submission" date="2010-04" db="EMBL/GenBank/DDBJ databases">
        <authorList>
            <person name="Buell R."/>
            <person name="Hamilton J."/>
            <person name="Hostetler J."/>
        </authorList>
    </citation>
    <scope>NUCLEOTIDE SEQUENCE [LARGE SCALE GENOMIC DNA]</scope>
    <source>
        <strain evidence="4">DAOM:BR144</strain>
    </source>
</reference>
<dbReference type="STRING" id="431595.K3WQT7"/>
<dbReference type="Pfam" id="PF02798">
    <property type="entry name" value="GST_N"/>
    <property type="match status" value="1"/>
</dbReference>
<dbReference type="VEuPathDB" id="FungiDB:PYU1_G007313"/>
<dbReference type="PROSITE" id="PS50404">
    <property type="entry name" value="GST_NTER"/>
    <property type="match status" value="1"/>
</dbReference>
<evidence type="ECO:0000259" key="1">
    <source>
        <dbReference type="PROSITE" id="PS50404"/>
    </source>
</evidence>
<dbReference type="OMA" id="FFAMTEY"/>
<dbReference type="Gene3D" id="1.20.1050.10">
    <property type="match status" value="1"/>
</dbReference>
<dbReference type="HOGENOM" id="CLU_039475_1_2_1"/>
<dbReference type="PROSITE" id="PS50405">
    <property type="entry name" value="GST_CTER"/>
    <property type="match status" value="1"/>
</dbReference>
<reference evidence="3" key="3">
    <citation type="submission" date="2015-02" db="UniProtKB">
        <authorList>
            <consortium name="EnsemblProtists"/>
        </authorList>
    </citation>
    <scope>IDENTIFICATION</scope>
    <source>
        <strain evidence="3">DAOM BR144</strain>
    </source>
</reference>
<dbReference type="InterPro" id="IPR036282">
    <property type="entry name" value="Glutathione-S-Trfase_C_sf"/>
</dbReference>